<dbReference type="AlphaFoldDB" id="A0A7R9VWU3"/>
<name>A0A7R9VWU3_9CHLO</name>
<accession>A0A7R9VWU3</accession>
<evidence type="ECO:0000313" key="1">
    <source>
        <dbReference type="EMBL" id="CAD8306571.1"/>
    </source>
</evidence>
<organism evidence="1">
    <name type="scientific">Chlamydomonas euryale</name>
    <dbReference type="NCBI Taxonomy" id="1486919"/>
    <lineage>
        <taxon>Eukaryota</taxon>
        <taxon>Viridiplantae</taxon>
        <taxon>Chlorophyta</taxon>
        <taxon>core chlorophytes</taxon>
        <taxon>Chlorophyceae</taxon>
        <taxon>CS clade</taxon>
        <taxon>Chlamydomonadales</taxon>
        <taxon>Chlamydomonadaceae</taxon>
        <taxon>Chlamydomonas</taxon>
    </lineage>
</organism>
<reference evidence="1" key="1">
    <citation type="submission" date="2021-01" db="EMBL/GenBank/DDBJ databases">
        <authorList>
            <person name="Corre E."/>
            <person name="Pelletier E."/>
            <person name="Niang G."/>
            <person name="Scheremetjew M."/>
            <person name="Finn R."/>
            <person name="Kale V."/>
            <person name="Holt S."/>
            <person name="Cochrane G."/>
            <person name="Meng A."/>
            <person name="Brown T."/>
            <person name="Cohen L."/>
        </authorList>
    </citation>
    <scope>NUCLEOTIDE SEQUENCE</scope>
    <source>
        <strain evidence="1">CCMP219</strain>
    </source>
</reference>
<proteinExistence type="predicted"/>
<gene>
    <name evidence="1" type="ORF">CEUR00632_LOCUS18667</name>
</gene>
<protein>
    <submittedName>
        <fullName evidence="1">Uncharacterized protein</fullName>
    </submittedName>
</protein>
<sequence>MHAVAVGTTTGSVVPASPVDPGPCKWRCEALRRALTTDAYLTWSCWETRLKHKPATFRLPVASLGTPQMENTSALSTPGLLAITTITHHPPPHATHLPTFLTAAETSTQQQLK</sequence>
<dbReference type="EMBL" id="HBEC01040141">
    <property type="protein sequence ID" value="CAD8306571.1"/>
    <property type="molecule type" value="Transcribed_RNA"/>
</dbReference>